<dbReference type="EMBL" id="JBANRG010000001">
    <property type="protein sequence ID" value="KAK7472239.1"/>
    <property type="molecule type" value="Genomic_DNA"/>
</dbReference>
<proteinExistence type="predicted"/>
<keyword evidence="2" id="KW-1185">Reference proteome</keyword>
<organism evidence="1 2">
    <name type="scientific">Marasmiellus scandens</name>
    <dbReference type="NCBI Taxonomy" id="2682957"/>
    <lineage>
        <taxon>Eukaryota</taxon>
        <taxon>Fungi</taxon>
        <taxon>Dikarya</taxon>
        <taxon>Basidiomycota</taxon>
        <taxon>Agaricomycotina</taxon>
        <taxon>Agaricomycetes</taxon>
        <taxon>Agaricomycetidae</taxon>
        <taxon>Agaricales</taxon>
        <taxon>Marasmiineae</taxon>
        <taxon>Omphalotaceae</taxon>
        <taxon>Marasmiellus</taxon>
    </lineage>
</organism>
<evidence type="ECO:0000313" key="1">
    <source>
        <dbReference type="EMBL" id="KAK7472239.1"/>
    </source>
</evidence>
<accession>A0ABR1K437</accession>
<reference evidence="1 2" key="1">
    <citation type="submission" date="2024-01" db="EMBL/GenBank/DDBJ databases">
        <title>A draft genome for the cacao thread blight pathogen Marasmiellus scandens.</title>
        <authorList>
            <person name="Baruah I.K."/>
            <person name="Leung J."/>
            <person name="Bukari Y."/>
            <person name="Amoako-Attah I."/>
            <person name="Meinhardt L.W."/>
            <person name="Bailey B.A."/>
            <person name="Cohen S.P."/>
        </authorList>
    </citation>
    <scope>NUCLEOTIDE SEQUENCE [LARGE SCALE GENOMIC DNA]</scope>
    <source>
        <strain evidence="1 2">GH-19</strain>
    </source>
</reference>
<comment type="caution">
    <text evidence="1">The sequence shown here is derived from an EMBL/GenBank/DDBJ whole genome shotgun (WGS) entry which is preliminary data.</text>
</comment>
<dbReference type="Proteomes" id="UP001498398">
    <property type="component" value="Unassembled WGS sequence"/>
</dbReference>
<sequence>MPSKSTQKAFVNVKTENVGAVGSDISYTDGSAPSDWPQGLQIVISVIERIEDRVQNEGITAGPVAELMRALKMNVLFAQGEVLRVHGPEIGEHRDTKCGIEWNTDFAGHWETLLEITERVESAARRYWTKKKLWGRIGVEIDPKVMNDCREDLRKWKGELRSETGRVVARKTSMELGVHKLNNGHTGIDQCTETPSIHALNGHNFTTSFKSSTLSQPAITSVGRNQINYNVKQQINNIYLRTKSARKSRTRARRLPLMVEAEDWSTEAEE</sequence>
<name>A0ABR1K437_9AGAR</name>
<gene>
    <name evidence="1" type="ORF">VKT23_000360</name>
</gene>
<evidence type="ECO:0000313" key="2">
    <source>
        <dbReference type="Proteomes" id="UP001498398"/>
    </source>
</evidence>
<protein>
    <submittedName>
        <fullName evidence="1">Uncharacterized protein</fullName>
    </submittedName>
</protein>